<evidence type="ECO:0000256" key="2">
    <source>
        <dbReference type="SAM" id="SignalP"/>
    </source>
</evidence>
<dbReference type="RefSeq" id="WP_207154966.1">
    <property type="nucleotide sequence ID" value="NZ_AP024484.1"/>
</dbReference>
<evidence type="ECO:0000313" key="4">
    <source>
        <dbReference type="EMBL" id="BCS84770.1"/>
    </source>
</evidence>
<dbReference type="InterPro" id="IPR011250">
    <property type="entry name" value="OMP/PagP_B-barrel"/>
</dbReference>
<keyword evidence="5" id="KW-1185">Reference proteome</keyword>
<evidence type="ECO:0000256" key="1">
    <source>
        <dbReference type="ARBA" id="ARBA00022729"/>
    </source>
</evidence>
<feature type="chain" id="PRO_5046491138" evidence="2">
    <location>
        <begin position="20"/>
        <end position="180"/>
    </location>
</feature>
<dbReference type="InterPro" id="IPR027385">
    <property type="entry name" value="Beta-barrel_OMP"/>
</dbReference>
<dbReference type="Proteomes" id="UP001319045">
    <property type="component" value="Chromosome"/>
</dbReference>
<sequence length="180" mass="19862">MKKVLYLIILMFLTLNSFAQNEVGKISIEPQIGFNVSNLTKASLNSKTGFCGGVNIEYQVTKPLSMSLGTIYSVEGAKDGQAKLSPTYINIPLRANLYVTDNFSLNAGVQLGANVADNREDFLLFGDAKSTTFSIPIGLSYNINKFVVNVSYNVGLTKVYDNYDYKNSFLQITLGYKIHL</sequence>
<dbReference type="SUPFAM" id="SSF56925">
    <property type="entry name" value="OMPA-like"/>
    <property type="match status" value="1"/>
</dbReference>
<evidence type="ECO:0000259" key="3">
    <source>
        <dbReference type="Pfam" id="PF13505"/>
    </source>
</evidence>
<keyword evidence="1 2" id="KW-0732">Signal</keyword>
<dbReference type="Gene3D" id="2.40.160.20">
    <property type="match status" value="1"/>
</dbReference>
<evidence type="ECO:0000313" key="5">
    <source>
        <dbReference type="Proteomes" id="UP001319045"/>
    </source>
</evidence>
<gene>
    <name evidence="4" type="ORF">prwr041_06630</name>
</gene>
<feature type="signal peptide" evidence="2">
    <location>
        <begin position="1"/>
        <end position="19"/>
    </location>
</feature>
<feature type="domain" description="Outer membrane protein beta-barrel" evidence="3">
    <location>
        <begin position="7"/>
        <end position="177"/>
    </location>
</feature>
<dbReference type="Pfam" id="PF13505">
    <property type="entry name" value="OMP_b-brl"/>
    <property type="match status" value="1"/>
</dbReference>
<organism evidence="4 5">
    <name type="scientific">Prevotella herbatica</name>
    <dbReference type="NCBI Taxonomy" id="2801997"/>
    <lineage>
        <taxon>Bacteria</taxon>
        <taxon>Pseudomonadati</taxon>
        <taxon>Bacteroidota</taxon>
        <taxon>Bacteroidia</taxon>
        <taxon>Bacteroidales</taxon>
        <taxon>Prevotellaceae</taxon>
        <taxon>Prevotella</taxon>
    </lineage>
</organism>
<proteinExistence type="predicted"/>
<reference evidence="4 5" key="1">
    <citation type="journal article" date="2022" name="Int. J. Syst. Evol. Microbiol.">
        <title>Prevotella herbatica sp. nov., a plant polysaccharide-decomposing anaerobic bacterium isolated from a methanogenic reactor.</title>
        <authorList>
            <person name="Uek A."/>
            <person name="Tonouchi A."/>
            <person name="Kaku N."/>
            <person name="Ueki K."/>
        </authorList>
    </citation>
    <scope>NUCLEOTIDE SEQUENCE [LARGE SCALE GENOMIC DNA]</scope>
    <source>
        <strain evidence="4 5">WR041</strain>
    </source>
</reference>
<dbReference type="EMBL" id="AP024484">
    <property type="protein sequence ID" value="BCS84770.1"/>
    <property type="molecule type" value="Genomic_DNA"/>
</dbReference>
<protein>
    <submittedName>
        <fullName evidence="4">Porin family protein</fullName>
    </submittedName>
</protein>
<name>A0ABM7NW84_9BACT</name>
<accession>A0ABM7NW84</accession>